<dbReference type="AlphaFoldDB" id="A0A9X2JWX0"/>
<feature type="binding site" evidence="14">
    <location>
        <position position="120"/>
    </location>
    <ligand>
        <name>Fe cation</name>
        <dbReference type="ChEBI" id="CHEBI:24875"/>
    </ligand>
</feature>
<evidence type="ECO:0000256" key="15">
    <source>
        <dbReference type="SAM" id="MobiDB-lite"/>
    </source>
</evidence>
<dbReference type="GO" id="GO:0043768">
    <property type="term" value="F:S-ribosylhomocysteine lyase activity"/>
    <property type="evidence" value="ECO:0007669"/>
    <property type="project" value="UniProtKB-UniRule"/>
</dbReference>
<evidence type="ECO:0000256" key="9">
    <source>
        <dbReference type="ARBA" id="ARBA00023004"/>
    </source>
</evidence>
<comment type="cofactor">
    <cofactor evidence="14">
        <name>Fe cation</name>
        <dbReference type="ChEBI" id="CHEBI:24875"/>
    </cofactor>
    <text evidence="14">Binds 1 Fe cation per subunit.</text>
</comment>
<feature type="region of interest" description="Disordered" evidence="15">
    <location>
        <begin position="180"/>
        <end position="201"/>
    </location>
</feature>
<dbReference type="GO" id="GO:0009372">
    <property type="term" value="P:quorum sensing"/>
    <property type="evidence" value="ECO:0007669"/>
    <property type="project" value="UniProtKB-UniRule"/>
</dbReference>
<dbReference type="PANTHER" id="PTHR35799:SF1">
    <property type="entry name" value="S-RIBOSYLHOMOCYSTEINE LYASE"/>
    <property type="match status" value="1"/>
</dbReference>
<dbReference type="Proteomes" id="UP001139493">
    <property type="component" value="Unassembled WGS sequence"/>
</dbReference>
<dbReference type="InterPro" id="IPR037005">
    <property type="entry name" value="LuxS_sf"/>
</dbReference>
<dbReference type="GO" id="GO:0005506">
    <property type="term" value="F:iron ion binding"/>
    <property type="evidence" value="ECO:0007669"/>
    <property type="project" value="InterPro"/>
</dbReference>
<comment type="caution">
    <text evidence="16">The sequence shown here is derived from an EMBL/GenBank/DDBJ whole genome shotgun (WGS) entry which is preliminary data.</text>
</comment>
<evidence type="ECO:0000256" key="12">
    <source>
        <dbReference type="ARBA" id="ARBA00030600"/>
    </source>
</evidence>
<keyword evidence="7 14" id="KW-0479">Metal-binding</keyword>
<keyword evidence="8 14" id="KW-0071">Autoinducer synthesis</keyword>
<feature type="binding site" evidence="14">
    <location>
        <position position="53"/>
    </location>
    <ligand>
        <name>Fe cation</name>
        <dbReference type="ChEBI" id="CHEBI:24875"/>
    </ligand>
</feature>
<evidence type="ECO:0000256" key="5">
    <source>
        <dbReference type="ARBA" id="ARBA00015130"/>
    </source>
</evidence>
<evidence type="ECO:0000256" key="13">
    <source>
        <dbReference type="ARBA" id="ARBA00031777"/>
    </source>
</evidence>
<evidence type="ECO:0000256" key="7">
    <source>
        <dbReference type="ARBA" id="ARBA00022723"/>
    </source>
</evidence>
<dbReference type="PRINTS" id="PR01487">
    <property type="entry name" value="LUXSPROTEIN"/>
</dbReference>
<evidence type="ECO:0000313" key="16">
    <source>
        <dbReference type="EMBL" id="MCP2265997.1"/>
    </source>
</evidence>
<dbReference type="NCBIfam" id="NF002604">
    <property type="entry name" value="PRK02260.1-4"/>
    <property type="match status" value="1"/>
</dbReference>
<feature type="binding site" evidence="14">
    <location>
        <position position="57"/>
    </location>
    <ligand>
        <name>Fe cation</name>
        <dbReference type="ChEBI" id="CHEBI:24875"/>
    </ligand>
</feature>
<comment type="function">
    <text evidence="11 14">Involved in the synthesis of autoinducer 2 (AI-2) which is secreted by bacteria and is used to communicate both the cell density and the metabolic potential of the environment. The regulation of gene expression in response to changes in cell density is called quorum sensing. Catalyzes the transformation of S-ribosylhomocysteine (RHC) to homocysteine (HC) and 4,5-dihydroxy-2,3-pentadione (DPD).</text>
</comment>
<evidence type="ECO:0000256" key="6">
    <source>
        <dbReference type="ARBA" id="ARBA00022654"/>
    </source>
</evidence>
<dbReference type="Gene3D" id="3.30.1360.80">
    <property type="entry name" value="S-ribosylhomocysteinase (LuxS)"/>
    <property type="match status" value="1"/>
</dbReference>
<protein>
    <recommendedName>
        <fullName evidence="5 14">S-ribosylhomocysteine lyase</fullName>
        <ecNumber evidence="4 14">4.4.1.21</ecNumber>
    </recommendedName>
    <alternativeName>
        <fullName evidence="12 14">AI-2 synthesis protein</fullName>
    </alternativeName>
    <alternativeName>
        <fullName evidence="13 14">Autoinducer-2 production protein LuxS</fullName>
    </alternativeName>
</protein>
<dbReference type="Pfam" id="PF02664">
    <property type="entry name" value="LuxS"/>
    <property type="match status" value="1"/>
</dbReference>
<evidence type="ECO:0000256" key="3">
    <source>
        <dbReference type="ARBA" id="ARBA00011738"/>
    </source>
</evidence>
<evidence type="ECO:0000256" key="4">
    <source>
        <dbReference type="ARBA" id="ARBA00012240"/>
    </source>
</evidence>
<evidence type="ECO:0000256" key="10">
    <source>
        <dbReference type="ARBA" id="ARBA00023239"/>
    </source>
</evidence>
<dbReference type="InterPro" id="IPR003815">
    <property type="entry name" value="S-ribosylhomocysteinase"/>
</dbReference>
<comment type="subunit">
    <text evidence="3 14">Homodimer.</text>
</comment>
<name>A0A9X2JWX0_9MICO</name>
<evidence type="ECO:0000256" key="11">
    <source>
        <dbReference type="ARBA" id="ARBA00024654"/>
    </source>
</evidence>
<dbReference type="PANTHER" id="PTHR35799">
    <property type="entry name" value="S-RIBOSYLHOMOCYSTEINE LYASE"/>
    <property type="match status" value="1"/>
</dbReference>
<dbReference type="SUPFAM" id="SSF63411">
    <property type="entry name" value="LuxS/MPP-like metallohydrolase"/>
    <property type="match status" value="1"/>
</dbReference>
<keyword evidence="10 14" id="KW-0456">Lyase</keyword>
<keyword evidence="6 14" id="KW-0673">Quorum sensing</keyword>
<gene>
    <name evidence="14" type="primary">luxS</name>
    <name evidence="16" type="ORF">APR03_003362</name>
</gene>
<accession>A0A9X2JWX0</accession>
<sequence length="201" mass="21666">MNVESFNLDHRVVSAPYVRLADRKQLPAGDVIVKYDVRFTQPNVAHLEMPTVHSLEHLFAEHSRNHSDAVLDFSPMGCQTGFYLMLQGDPAYEDVLSLIEATLRDILRATEVPAANEVQCGWGANHTLTGAQEAASVFLSARGVWAQVFDEGAPGEASAADMAARDAAARAAAVRDATEKGIPLRGAVPNDLPADGRTTEQ</sequence>
<evidence type="ECO:0000256" key="8">
    <source>
        <dbReference type="ARBA" id="ARBA00022929"/>
    </source>
</evidence>
<organism evidence="16 17">
    <name type="scientific">Promicromonospora thailandica</name>
    <dbReference type="NCBI Taxonomy" id="765201"/>
    <lineage>
        <taxon>Bacteria</taxon>
        <taxon>Bacillati</taxon>
        <taxon>Actinomycetota</taxon>
        <taxon>Actinomycetes</taxon>
        <taxon>Micrococcales</taxon>
        <taxon>Promicromonosporaceae</taxon>
        <taxon>Promicromonospora</taxon>
    </lineage>
</organism>
<evidence type="ECO:0000256" key="2">
    <source>
        <dbReference type="ARBA" id="ARBA00007311"/>
    </source>
</evidence>
<proteinExistence type="inferred from homology"/>
<dbReference type="InterPro" id="IPR011249">
    <property type="entry name" value="Metalloenz_LuxS/M16"/>
</dbReference>
<comment type="catalytic activity">
    <reaction evidence="1 14">
        <text>S-(5-deoxy-D-ribos-5-yl)-L-homocysteine = (S)-4,5-dihydroxypentane-2,3-dione + L-homocysteine</text>
        <dbReference type="Rhea" id="RHEA:17753"/>
        <dbReference type="ChEBI" id="CHEBI:29484"/>
        <dbReference type="ChEBI" id="CHEBI:58195"/>
        <dbReference type="ChEBI" id="CHEBI:58199"/>
        <dbReference type="EC" id="4.4.1.21"/>
    </reaction>
</comment>
<dbReference type="HAMAP" id="MF_00091">
    <property type="entry name" value="LuxS"/>
    <property type="match status" value="1"/>
</dbReference>
<evidence type="ECO:0000256" key="14">
    <source>
        <dbReference type="HAMAP-Rule" id="MF_00091"/>
    </source>
</evidence>
<dbReference type="EMBL" id="JAMTCS010000010">
    <property type="protein sequence ID" value="MCP2265997.1"/>
    <property type="molecule type" value="Genomic_DNA"/>
</dbReference>
<evidence type="ECO:0000313" key="17">
    <source>
        <dbReference type="Proteomes" id="UP001139493"/>
    </source>
</evidence>
<reference evidence="16" key="1">
    <citation type="submission" date="2022-06" db="EMBL/GenBank/DDBJ databases">
        <title>Genomic Encyclopedia of Archaeal and Bacterial Type Strains, Phase II (KMG-II): from individual species to whole genera.</title>
        <authorList>
            <person name="Goeker M."/>
        </authorList>
    </citation>
    <scope>NUCLEOTIDE SEQUENCE</scope>
    <source>
        <strain evidence="16">DSM 26652</strain>
    </source>
</reference>
<evidence type="ECO:0000256" key="1">
    <source>
        <dbReference type="ARBA" id="ARBA00000297"/>
    </source>
</evidence>
<comment type="similarity">
    <text evidence="2 14">Belongs to the LuxS family.</text>
</comment>
<keyword evidence="9 14" id="KW-0408">Iron</keyword>
<dbReference type="EC" id="4.4.1.21" evidence="4 14"/>
<keyword evidence="17" id="KW-1185">Reference proteome</keyword>